<sequence length="138" mass="16505">MSTQLNHYAETQHRDYHLRLLRDFIQQAQQQPPFIEEDCPEDDLEFLARLEALPRAHQDEDFLYRGQQVLSRVVAAYGHLVPLLHRDLLWYFGGDCLHYMPDEEIAKYQLLDERRHEAIAEGREFSYEHERAKVFGLH</sequence>
<dbReference type="AlphaFoldDB" id="A0A3N1NZ17"/>
<evidence type="ECO:0008006" key="3">
    <source>
        <dbReference type="Google" id="ProtNLM"/>
    </source>
</evidence>
<reference evidence="1 2" key="1">
    <citation type="submission" date="2018-11" db="EMBL/GenBank/DDBJ databases">
        <title>Genomic Encyclopedia of Type Strains, Phase IV (KMG-IV): sequencing the most valuable type-strain genomes for metagenomic binning, comparative biology and taxonomic classification.</title>
        <authorList>
            <person name="Goeker M."/>
        </authorList>
    </citation>
    <scope>NUCLEOTIDE SEQUENCE [LARGE SCALE GENOMIC DNA]</scope>
    <source>
        <strain evidence="1 2">DSM 16974</strain>
    </source>
</reference>
<evidence type="ECO:0000313" key="2">
    <source>
        <dbReference type="Proteomes" id="UP000273643"/>
    </source>
</evidence>
<comment type="caution">
    <text evidence="1">The sequence shown here is derived from an EMBL/GenBank/DDBJ whole genome shotgun (WGS) entry which is preliminary data.</text>
</comment>
<evidence type="ECO:0000313" key="1">
    <source>
        <dbReference type="EMBL" id="ROQ20631.1"/>
    </source>
</evidence>
<name>A0A3N1NZ17_9GAMM</name>
<dbReference type="RefSeq" id="WP_024460645.1">
    <property type="nucleotide sequence ID" value="NZ_JBHYFO010000013.1"/>
</dbReference>
<dbReference type="EMBL" id="RJUK01000001">
    <property type="protein sequence ID" value="ROQ20631.1"/>
    <property type="molecule type" value="Genomic_DNA"/>
</dbReference>
<dbReference type="Proteomes" id="UP000273643">
    <property type="component" value="Unassembled WGS sequence"/>
</dbReference>
<dbReference type="InterPro" id="IPR048156">
    <property type="entry name" value="PA2817-like"/>
</dbReference>
<keyword evidence="2" id="KW-1185">Reference proteome</keyword>
<accession>A0A3N1NZ17</accession>
<proteinExistence type="predicted"/>
<organism evidence="1 2">
    <name type="scientific">Marinimicrobium koreense</name>
    <dbReference type="NCBI Taxonomy" id="306545"/>
    <lineage>
        <taxon>Bacteria</taxon>
        <taxon>Pseudomonadati</taxon>
        <taxon>Pseudomonadota</taxon>
        <taxon>Gammaproteobacteria</taxon>
        <taxon>Cellvibrionales</taxon>
        <taxon>Cellvibrionaceae</taxon>
        <taxon>Marinimicrobium</taxon>
    </lineage>
</organism>
<gene>
    <name evidence="1" type="ORF">EDC38_1240</name>
</gene>
<dbReference type="NCBIfam" id="NF041512">
    <property type="entry name" value="PA2817_fam"/>
    <property type="match status" value="1"/>
</dbReference>
<protein>
    <recommendedName>
        <fullName evidence="3">Dehydrogenase</fullName>
    </recommendedName>
</protein>